<comment type="caution">
    <text evidence="2">The sequence shown here is derived from an EMBL/GenBank/DDBJ whole genome shotgun (WGS) entry which is preliminary data.</text>
</comment>
<feature type="transmembrane region" description="Helical" evidence="1">
    <location>
        <begin position="648"/>
        <end position="666"/>
    </location>
</feature>
<feature type="transmembrane region" description="Helical" evidence="1">
    <location>
        <begin position="12"/>
        <end position="30"/>
    </location>
</feature>
<gene>
    <name evidence="2" type="ORF">GO755_01355</name>
</gene>
<evidence type="ECO:0000256" key="1">
    <source>
        <dbReference type="SAM" id="Phobius"/>
    </source>
</evidence>
<dbReference type="EMBL" id="WPIN01000001">
    <property type="protein sequence ID" value="MVM28660.1"/>
    <property type="molecule type" value="Genomic_DNA"/>
</dbReference>
<accession>A0A7K1S4D0</accession>
<protein>
    <submittedName>
        <fullName evidence="2">Uncharacterized protein</fullName>
    </submittedName>
</protein>
<feature type="transmembrane region" description="Helical" evidence="1">
    <location>
        <begin position="64"/>
        <end position="84"/>
    </location>
</feature>
<proteinExistence type="predicted"/>
<feature type="transmembrane region" description="Helical" evidence="1">
    <location>
        <begin position="343"/>
        <end position="359"/>
    </location>
</feature>
<keyword evidence="1" id="KW-0472">Membrane</keyword>
<feature type="transmembrane region" description="Helical" evidence="1">
    <location>
        <begin position="580"/>
        <end position="598"/>
    </location>
</feature>
<feature type="transmembrane region" description="Helical" evidence="1">
    <location>
        <begin position="610"/>
        <end position="627"/>
    </location>
</feature>
<dbReference type="Proteomes" id="UP000436006">
    <property type="component" value="Unassembled WGS sequence"/>
</dbReference>
<keyword evidence="1" id="KW-1133">Transmembrane helix</keyword>
<feature type="transmembrane region" description="Helical" evidence="1">
    <location>
        <begin position="36"/>
        <end position="55"/>
    </location>
</feature>
<organism evidence="2 3">
    <name type="scientific">Spirosoma arboris</name>
    <dbReference type="NCBI Taxonomy" id="2682092"/>
    <lineage>
        <taxon>Bacteria</taxon>
        <taxon>Pseudomonadati</taxon>
        <taxon>Bacteroidota</taxon>
        <taxon>Cytophagia</taxon>
        <taxon>Cytophagales</taxon>
        <taxon>Cytophagaceae</taxon>
        <taxon>Spirosoma</taxon>
    </lineage>
</organism>
<name>A0A7K1S4D0_9BACT</name>
<feature type="transmembrane region" description="Helical" evidence="1">
    <location>
        <begin position="206"/>
        <end position="227"/>
    </location>
</feature>
<feature type="transmembrane region" description="Helical" evidence="1">
    <location>
        <begin position="306"/>
        <end position="331"/>
    </location>
</feature>
<keyword evidence="1" id="KW-0812">Transmembrane</keyword>
<dbReference type="RefSeq" id="WP_157582771.1">
    <property type="nucleotide sequence ID" value="NZ_WPIN01000001.1"/>
</dbReference>
<feature type="transmembrane region" description="Helical" evidence="1">
    <location>
        <begin position="435"/>
        <end position="456"/>
    </location>
</feature>
<feature type="transmembrane region" description="Helical" evidence="1">
    <location>
        <begin position="131"/>
        <end position="148"/>
    </location>
</feature>
<feature type="transmembrane region" description="Helical" evidence="1">
    <location>
        <begin position="183"/>
        <end position="199"/>
    </location>
</feature>
<keyword evidence="3" id="KW-1185">Reference proteome</keyword>
<feature type="transmembrane region" description="Helical" evidence="1">
    <location>
        <begin position="275"/>
        <end position="294"/>
    </location>
</feature>
<feature type="transmembrane region" description="Helical" evidence="1">
    <location>
        <begin position="366"/>
        <end position="387"/>
    </location>
</feature>
<evidence type="ECO:0000313" key="2">
    <source>
        <dbReference type="EMBL" id="MVM28660.1"/>
    </source>
</evidence>
<feature type="transmembrane region" description="Helical" evidence="1">
    <location>
        <begin position="104"/>
        <end position="124"/>
    </location>
</feature>
<sequence>MAFSRNRPSPIWHWQSVLLGGLALSIGWGIRGNFGHEYGAAFAGCLAAIVIPLLSGRSDWQQRVLYFAFFGAIGWGFGASVSYMQVIAYTQSGQSLTQLYGYTALFYIGFLWAGLGGAGTALAAVAERERLVQLFKPVLVVFGIWFLQDLFEDQIANALQSGIKLDHTASRHKSPLYWFDADYLAAATALLAMGIYDLIDQKNRTAWWLPVFGISGALLGWLVQYLLHLLGFDQSLASLLTYPLGDPTYVNPETGQLAFDSHNLLNNWPQWFGDYPAHIGWVVGLVLGITTYFVRFGKFRHGASLIVYMAAGWLLSFLAFPVLGSLFFANYGGLRMTPPRSDDWAGITGVFIGMIVWMRRYQLRPVAVASVISGTIGGLGFSGIQWIKQLLMAPGNPRILLGNGLSPESVEFKTTVATWANWQQQNWHSFLEQSYGFVNGISIVMALGFLATRIPLHNDRIPNQSISGKWTLGVATVFVLLAIPYVNLVKNVDEWGKQLNPEVWTQVRVQPDGTEETVPALWDVPYLGRLPGVDFLHLTPDGWFKLTWLLLFVLFIILIRRHFREPLALIPNSWLGKGQLIFLILLWFMVVGNFERALVNWHPSRLLTEWGIILNAILATLLVLTVPTERAPILVQVPTSYDPLYKQAWIRATIALTVSVLCFWLTNRMIYQYPSHEKLDNSLHLRFGPEADWRARPNLKNAQHK</sequence>
<feature type="transmembrane region" description="Helical" evidence="1">
    <location>
        <begin position="468"/>
        <end position="486"/>
    </location>
</feature>
<dbReference type="AlphaFoldDB" id="A0A7K1S4D0"/>
<feature type="transmembrane region" description="Helical" evidence="1">
    <location>
        <begin position="542"/>
        <end position="559"/>
    </location>
</feature>
<evidence type="ECO:0000313" key="3">
    <source>
        <dbReference type="Proteomes" id="UP000436006"/>
    </source>
</evidence>
<reference evidence="2 3" key="1">
    <citation type="submission" date="2019-12" db="EMBL/GenBank/DDBJ databases">
        <title>Spirosoma sp. HMF4905 genome sequencing and assembly.</title>
        <authorList>
            <person name="Kang H."/>
            <person name="Cha I."/>
            <person name="Kim H."/>
            <person name="Joh K."/>
        </authorList>
    </citation>
    <scope>NUCLEOTIDE SEQUENCE [LARGE SCALE GENOMIC DNA]</scope>
    <source>
        <strain evidence="2 3">HMF4905</strain>
    </source>
</reference>